<dbReference type="Pfam" id="PF00570">
    <property type="entry name" value="HRDC"/>
    <property type="match status" value="2"/>
</dbReference>
<dbReference type="Gene3D" id="3.30.420.10">
    <property type="entry name" value="Ribonuclease H-like superfamily/Ribonuclease H"/>
    <property type="match status" value="1"/>
</dbReference>
<dbReference type="SUPFAM" id="SSF53098">
    <property type="entry name" value="Ribonuclease H-like"/>
    <property type="match status" value="1"/>
</dbReference>
<feature type="domain" description="HRDC" evidence="1">
    <location>
        <begin position="237"/>
        <end position="317"/>
    </location>
</feature>
<dbReference type="Gene3D" id="1.10.150.80">
    <property type="entry name" value="HRDC domain"/>
    <property type="match status" value="2"/>
</dbReference>
<keyword evidence="3" id="KW-1185">Reference proteome</keyword>
<dbReference type="EMBL" id="FMUX01000001">
    <property type="protein sequence ID" value="SCX77073.1"/>
    <property type="molecule type" value="Genomic_DNA"/>
</dbReference>
<organism evidence="2 3">
    <name type="scientific">Desulfoluna spongiiphila</name>
    <dbReference type="NCBI Taxonomy" id="419481"/>
    <lineage>
        <taxon>Bacteria</taxon>
        <taxon>Pseudomonadati</taxon>
        <taxon>Thermodesulfobacteriota</taxon>
        <taxon>Desulfobacteria</taxon>
        <taxon>Desulfobacterales</taxon>
        <taxon>Desulfolunaceae</taxon>
        <taxon>Desulfoluna</taxon>
    </lineage>
</organism>
<dbReference type="GO" id="GO:0008408">
    <property type="term" value="F:3'-5' exonuclease activity"/>
    <property type="evidence" value="ECO:0007669"/>
    <property type="project" value="InterPro"/>
</dbReference>
<dbReference type="SUPFAM" id="SSF47819">
    <property type="entry name" value="HRDC-like"/>
    <property type="match status" value="2"/>
</dbReference>
<dbReference type="InterPro" id="IPR002562">
    <property type="entry name" value="3'-5'_exonuclease_dom"/>
</dbReference>
<dbReference type="Proteomes" id="UP000198870">
    <property type="component" value="Unassembled WGS sequence"/>
</dbReference>
<evidence type="ECO:0000259" key="1">
    <source>
        <dbReference type="PROSITE" id="PS50967"/>
    </source>
</evidence>
<protein>
    <submittedName>
        <fullName evidence="2">Ribonuclease D</fullName>
    </submittedName>
</protein>
<dbReference type="InterPro" id="IPR044876">
    <property type="entry name" value="HRDC_dom_sf"/>
</dbReference>
<dbReference type="GO" id="GO:0006139">
    <property type="term" value="P:nucleobase-containing compound metabolic process"/>
    <property type="evidence" value="ECO:0007669"/>
    <property type="project" value="InterPro"/>
</dbReference>
<dbReference type="CDD" id="cd06142">
    <property type="entry name" value="RNaseD_exo"/>
    <property type="match status" value="1"/>
</dbReference>
<dbReference type="InterPro" id="IPR002121">
    <property type="entry name" value="HRDC_dom"/>
</dbReference>
<reference evidence="2 3" key="1">
    <citation type="submission" date="2016-10" db="EMBL/GenBank/DDBJ databases">
        <authorList>
            <person name="de Groot N.N."/>
        </authorList>
    </citation>
    <scope>NUCLEOTIDE SEQUENCE [LARGE SCALE GENOMIC DNA]</scope>
    <source>
        <strain evidence="2 3">AA1</strain>
    </source>
</reference>
<dbReference type="InterPro" id="IPR012337">
    <property type="entry name" value="RNaseH-like_sf"/>
</dbReference>
<evidence type="ECO:0000313" key="3">
    <source>
        <dbReference type="Proteomes" id="UP000198870"/>
    </source>
</evidence>
<dbReference type="PANTHER" id="PTHR47649">
    <property type="entry name" value="RIBONUCLEASE D"/>
    <property type="match status" value="1"/>
</dbReference>
<name>A0A1G5AGQ5_9BACT</name>
<sequence length="404" mass="45174">MCLDFFFACPAHGMAVETSPDFPMTDMINNLHYVDTPEALEEIAEVFLNADCIGVDLEADSMFHFREKVCLIQMAVGDFIAVIDPLNIDDMGPIVPVFERPEIRKIFHGSDYDVRSLNRDFGITIRNLFDTELASRFLGIPETGLGSVMKQRFGVELDKTYQKKDWSKRPLTDGMIEYGAGDVIYLPRLATILDRELEEKGRTSWVEEECLLLSGVRHQDNGDAPLFTRVKGAGKLDRRSLAVLEELLQLRLTLSEKKDRPPFKVFSNASLHTLAKEKPTTTGRLKACGALSPRQAAAHGAQILKAIEKGVALPEEELPKYPRGKRPSFNPEIPKRMDAIKSYRDDMASRLALDPPILLNKALMTAIAVRNPDTVEELNSIDGLRQWQISTLGQGIVRALHPGS</sequence>
<dbReference type="InterPro" id="IPR051086">
    <property type="entry name" value="RNase_D-like"/>
</dbReference>
<dbReference type="AlphaFoldDB" id="A0A1G5AGQ5"/>
<accession>A0A1G5AGQ5</accession>
<dbReference type="InterPro" id="IPR010997">
    <property type="entry name" value="HRDC-like_sf"/>
</dbReference>
<dbReference type="SMART" id="SM00474">
    <property type="entry name" value="35EXOc"/>
    <property type="match status" value="1"/>
</dbReference>
<proteinExistence type="predicted"/>
<gene>
    <name evidence="2" type="ORF">SAMN05216233_101170</name>
</gene>
<feature type="domain" description="HRDC" evidence="1">
    <location>
        <begin position="330"/>
        <end position="404"/>
    </location>
</feature>
<dbReference type="PROSITE" id="PS50967">
    <property type="entry name" value="HRDC"/>
    <property type="match status" value="2"/>
</dbReference>
<dbReference type="InterPro" id="IPR036397">
    <property type="entry name" value="RNaseH_sf"/>
</dbReference>
<dbReference type="PANTHER" id="PTHR47649:SF1">
    <property type="entry name" value="RIBONUCLEASE D"/>
    <property type="match status" value="1"/>
</dbReference>
<dbReference type="GO" id="GO:0000166">
    <property type="term" value="F:nucleotide binding"/>
    <property type="evidence" value="ECO:0007669"/>
    <property type="project" value="InterPro"/>
</dbReference>
<dbReference type="STRING" id="419481.SAMN05216233_101170"/>
<dbReference type="GO" id="GO:0003676">
    <property type="term" value="F:nucleic acid binding"/>
    <property type="evidence" value="ECO:0007669"/>
    <property type="project" value="InterPro"/>
</dbReference>
<evidence type="ECO:0000313" key="2">
    <source>
        <dbReference type="EMBL" id="SCX77073.1"/>
    </source>
</evidence>
<dbReference type="Pfam" id="PF01612">
    <property type="entry name" value="DNA_pol_A_exo1"/>
    <property type="match status" value="1"/>
</dbReference>
<dbReference type="SMART" id="SM00341">
    <property type="entry name" value="HRDC"/>
    <property type="match status" value="1"/>
</dbReference>